<comment type="subunit">
    <text evidence="9">Homotetramer.</text>
</comment>
<comment type="pathway">
    <text evidence="9">Glycan biosynthesis; glycogen biosynthesis.</text>
</comment>
<dbReference type="Gene3D" id="3.90.550.10">
    <property type="entry name" value="Spore Coat Polysaccharide Biosynthesis Protein SpsA, Chain A"/>
    <property type="match status" value="1"/>
</dbReference>
<feature type="binding site" evidence="9">
    <location>
        <position position="165"/>
    </location>
    <ligand>
        <name>alpha-D-glucose 1-phosphate</name>
        <dbReference type="ChEBI" id="CHEBI:58601"/>
    </ligand>
</feature>
<feature type="binding site" evidence="9">
    <location>
        <position position="100"/>
    </location>
    <ligand>
        <name>alpha-D-glucose 1-phosphate</name>
        <dbReference type="ChEBI" id="CHEBI:58601"/>
    </ligand>
</feature>
<comment type="similarity">
    <text evidence="1 9">Belongs to the bacterial/plant glucose-1-phosphate adenylyltransferase family.</text>
</comment>
<dbReference type="NCBIfam" id="NF003670">
    <property type="entry name" value="PRK05293.1"/>
    <property type="match status" value="1"/>
</dbReference>
<dbReference type="PROSITE" id="PS00810">
    <property type="entry name" value="ADP_GLC_PYROPHOSPH_3"/>
    <property type="match status" value="1"/>
</dbReference>
<evidence type="ECO:0000313" key="13">
    <source>
        <dbReference type="Proteomes" id="UP000034166"/>
    </source>
</evidence>
<accession>A0A0M2SVD9</accession>
<comment type="function">
    <text evidence="9">Involved in the biosynthesis of ADP-glucose, a building block required for the elongation reactions to produce glycogen. Catalyzes the reaction between ATP and alpha-D-glucose 1-phosphate (G1P) to produce pyrophosphate and ADP-Glc.</text>
</comment>
<dbReference type="GO" id="GO:0005524">
    <property type="term" value="F:ATP binding"/>
    <property type="evidence" value="ECO:0007669"/>
    <property type="project" value="UniProtKB-KW"/>
</dbReference>
<evidence type="ECO:0000256" key="7">
    <source>
        <dbReference type="ARBA" id="ARBA00023056"/>
    </source>
</evidence>
<dbReference type="GO" id="GO:0005978">
    <property type="term" value="P:glycogen biosynthetic process"/>
    <property type="evidence" value="ECO:0007669"/>
    <property type="project" value="UniProtKB-UniRule"/>
</dbReference>
<dbReference type="InterPro" id="IPR023049">
    <property type="entry name" value="GlgC_bac"/>
</dbReference>
<evidence type="ECO:0000256" key="2">
    <source>
        <dbReference type="ARBA" id="ARBA00022600"/>
    </source>
</evidence>
<dbReference type="InterPro" id="IPR011004">
    <property type="entry name" value="Trimer_LpxA-like_sf"/>
</dbReference>
<feature type="site" description="Could play a key role in the communication between the regulatory and the substrate sites" evidence="9">
    <location>
        <position position="60"/>
    </location>
</feature>
<sequence>MAKKEIITLLLAGGRGTRLRKLTEKIAKPAVPFGGKYRIIDFALSNCRNSGMDTVGILTQYQPHTLQNYISNGETWDLNRRNAGITFLPPFQCDDMDRWYEGTAHAIAQNRLFIQSHEPEYVLIISGDHIYKMDYNCMLEVHIEKGADVTIPVVRVPWEEAERFGIMNVDHESGQILDFVEKPLHPQSNNASMGIYIFNWKTLCHIFEQLDGDPESFSDFGKDIIPFMLQQNYSLYAYEFNEYWKDVGTVQSYWEANMDLLRDATSPILHRKEWPIYTAGTTLPPAYLDEESYIKQSLISEGCEIFGDVLSSVLSYGVKVGKGSLVKNSVILPHAVIGENMLIENAVVGSEVLIENRSGFEALSESVMFVEGKTIIKQ</sequence>
<feature type="domain" description="Glucose-1-phosphate adenylyltransferase/Bifunctional protein GlmU-like C-terminal hexapeptide" evidence="11">
    <location>
        <begin position="290"/>
        <end position="356"/>
    </location>
</feature>
<evidence type="ECO:0000259" key="11">
    <source>
        <dbReference type="Pfam" id="PF24894"/>
    </source>
</evidence>
<feature type="site" description="Could play a key role in the communication between the regulatory and the substrate sites" evidence="9">
    <location>
        <position position="99"/>
    </location>
</feature>
<dbReference type="PATRIC" id="fig|1408103.3.peg.2955"/>
<dbReference type="CDD" id="cd02508">
    <property type="entry name" value="ADP_Glucose_PP"/>
    <property type="match status" value="1"/>
</dbReference>
<dbReference type="InterPro" id="IPR005836">
    <property type="entry name" value="ADP_Glu_pyroP_CS"/>
</dbReference>
<dbReference type="HAMAP" id="MF_00624">
    <property type="entry name" value="GlgC"/>
    <property type="match status" value="1"/>
</dbReference>
<evidence type="ECO:0000256" key="3">
    <source>
        <dbReference type="ARBA" id="ARBA00022679"/>
    </source>
</evidence>
<dbReference type="NCBIfam" id="TIGR02091">
    <property type="entry name" value="glgC"/>
    <property type="match status" value="1"/>
</dbReference>
<dbReference type="RefSeq" id="WP_046524232.1">
    <property type="nucleotide sequence ID" value="NZ_LAYY01000013.1"/>
</dbReference>
<dbReference type="Pfam" id="PF24894">
    <property type="entry name" value="Hexapep_GlmU"/>
    <property type="match status" value="1"/>
</dbReference>
<dbReference type="SUPFAM" id="SSF51161">
    <property type="entry name" value="Trimeric LpxA-like enzymes"/>
    <property type="match status" value="1"/>
</dbReference>
<evidence type="ECO:0000313" key="12">
    <source>
        <dbReference type="EMBL" id="KKK37671.1"/>
    </source>
</evidence>
<keyword evidence="7 9" id="KW-0320">Glycogen biosynthesis</keyword>
<dbReference type="PANTHER" id="PTHR43523">
    <property type="entry name" value="GLUCOSE-1-PHOSPHATE ADENYLYLTRANSFERASE-RELATED"/>
    <property type="match status" value="1"/>
</dbReference>
<feature type="binding site" evidence="9">
    <location>
        <position position="192"/>
    </location>
    <ligand>
        <name>alpha-D-glucose 1-phosphate</name>
        <dbReference type="ChEBI" id="CHEBI:58601"/>
    </ligand>
</feature>
<keyword evidence="13" id="KW-1185">Reference proteome</keyword>
<organism evidence="12 13">
    <name type="scientific">Mesobacillus campisalis</name>
    <dbReference type="NCBI Taxonomy" id="1408103"/>
    <lineage>
        <taxon>Bacteria</taxon>
        <taxon>Bacillati</taxon>
        <taxon>Bacillota</taxon>
        <taxon>Bacilli</taxon>
        <taxon>Bacillales</taxon>
        <taxon>Bacillaceae</taxon>
        <taxon>Mesobacillus</taxon>
    </lineage>
</organism>
<evidence type="ECO:0000256" key="4">
    <source>
        <dbReference type="ARBA" id="ARBA00022695"/>
    </source>
</evidence>
<feature type="binding site" evidence="9">
    <location>
        <begin position="181"/>
        <end position="182"/>
    </location>
    <ligand>
        <name>alpha-D-glucose 1-phosphate</name>
        <dbReference type="ChEBI" id="CHEBI:58601"/>
    </ligand>
</feature>
<dbReference type="InterPro" id="IPR005835">
    <property type="entry name" value="NTP_transferase_dom"/>
</dbReference>
<keyword evidence="6 9" id="KW-0067">ATP-binding</keyword>
<dbReference type="SUPFAM" id="SSF53448">
    <property type="entry name" value="Nucleotide-diphospho-sugar transferases"/>
    <property type="match status" value="1"/>
</dbReference>
<evidence type="ECO:0000259" key="10">
    <source>
        <dbReference type="Pfam" id="PF00483"/>
    </source>
</evidence>
<dbReference type="EC" id="2.7.7.27" evidence="9"/>
<evidence type="ECO:0000256" key="6">
    <source>
        <dbReference type="ARBA" id="ARBA00022840"/>
    </source>
</evidence>
<evidence type="ECO:0000256" key="9">
    <source>
        <dbReference type="HAMAP-Rule" id="MF_00624"/>
    </source>
</evidence>
<protein>
    <recommendedName>
        <fullName evidence="9">Glucose-1-phosphate adenylyltransferase</fullName>
        <ecNumber evidence="9">2.7.7.27</ecNumber>
    </recommendedName>
    <alternativeName>
        <fullName evidence="9">ADP-glucose pyrophosphorylase</fullName>
        <shortName evidence="9">ADPGlc PPase</shortName>
    </alternativeName>
    <alternativeName>
        <fullName evidence="9">ADP-glucose synthase</fullName>
    </alternativeName>
</protein>
<dbReference type="AlphaFoldDB" id="A0A0M2SVD9"/>
<keyword evidence="5 9" id="KW-0547">Nucleotide-binding</keyword>
<dbReference type="CDD" id="cd04651">
    <property type="entry name" value="LbH_G1P_AT_C"/>
    <property type="match status" value="1"/>
</dbReference>
<proteinExistence type="inferred from homology"/>
<dbReference type="GO" id="GO:0008878">
    <property type="term" value="F:glucose-1-phosphate adenylyltransferase activity"/>
    <property type="evidence" value="ECO:0007669"/>
    <property type="project" value="UniProtKB-UniRule"/>
</dbReference>
<dbReference type="PROSITE" id="PS00809">
    <property type="entry name" value="ADP_GLC_PYROPHOSPH_2"/>
    <property type="match status" value="1"/>
</dbReference>
<keyword evidence="8 9" id="KW-0119">Carbohydrate metabolism</keyword>
<gene>
    <name evidence="9 12" type="primary">glgC</name>
    <name evidence="12" type="ORF">WQ57_13140</name>
</gene>
<dbReference type="InterPro" id="IPR056818">
    <property type="entry name" value="GlmU/GlgC-like_hexapep"/>
</dbReference>
<evidence type="ECO:0000256" key="1">
    <source>
        <dbReference type="ARBA" id="ARBA00010443"/>
    </source>
</evidence>
<dbReference type="EMBL" id="LAYY01000013">
    <property type="protein sequence ID" value="KKK37671.1"/>
    <property type="molecule type" value="Genomic_DNA"/>
</dbReference>
<dbReference type="OrthoDB" id="9801810at2"/>
<dbReference type="Pfam" id="PF00483">
    <property type="entry name" value="NTP_transferase"/>
    <property type="match status" value="1"/>
</dbReference>
<dbReference type="Gene3D" id="2.160.10.10">
    <property type="entry name" value="Hexapeptide repeat proteins"/>
    <property type="match status" value="1"/>
</dbReference>
<dbReference type="PANTHER" id="PTHR43523:SF2">
    <property type="entry name" value="GLUCOSE-1-PHOSPHATE ADENYLYLTRANSFERASE"/>
    <property type="match status" value="1"/>
</dbReference>
<dbReference type="InterPro" id="IPR011831">
    <property type="entry name" value="ADP-Glc_PPase"/>
</dbReference>
<dbReference type="Proteomes" id="UP000034166">
    <property type="component" value="Unassembled WGS sequence"/>
</dbReference>
<dbReference type="PROSITE" id="PS00808">
    <property type="entry name" value="ADP_GLC_PYROPHOSPH_1"/>
    <property type="match status" value="1"/>
</dbReference>
<keyword evidence="3 9" id="KW-0808">Transferase</keyword>
<feature type="domain" description="Nucleotidyl transferase" evidence="10">
    <location>
        <begin position="8"/>
        <end position="261"/>
    </location>
</feature>
<dbReference type="InterPro" id="IPR029044">
    <property type="entry name" value="Nucleotide-diphossugar_trans"/>
</dbReference>
<evidence type="ECO:0000256" key="8">
    <source>
        <dbReference type="ARBA" id="ARBA00023277"/>
    </source>
</evidence>
<keyword evidence="2 9" id="KW-0321">Glycogen metabolism</keyword>
<evidence type="ECO:0000256" key="5">
    <source>
        <dbReference type="ARBA" id="ARBA00022741"/>
    </source>
</evidence>
<comment type="caution">
    <text evidence="12">The sequence shown here is derived from an EMBL/GenBank/DDBJ whole genome shotgun (WGS) entry which is preliminary data.</text>
</comment>
<comment type="catalytic activity">
    <reaction evidence="9">
        <text>alpha-D-glucose 1-phosphate + ATP + H(+) = ADP-alpha-D-glucose + diphosphate</text>
        <dbReference type="Rhea" id="RHEA:12120"/>
        <dbReference type="ChEBI" id="CHEBI:15378"/>
        <dbReference type="ChEBI" id="CHEBI:30616"/>
        <dbReference type="ChEBI" id="CHEBI:33019"/>
        <dbReference type="ChEBI" id="CHEBI:57498"/>
        <dbReference type="ChEBI" id="CHEBI:58601"/>
        <dbReference type="EC" id="2.7.7.27"/>
    </reaction>
</comment>
<keyword evidence="4 9" id="KW-0548">Nucleotidyltransferase</keyword>
<name>A0A0M2SVD9_9BACI</name>
<dbReference type="UniPathway" id="UPA00164"/>
<reference evidence="12 13" key="1">
    <citation type="submission" date="2015-04" db="EMBL/GenBank/DDBJ databases">
        <title>Taxonomic description and genome sequence of Bacillus campisalis sp. nov., a novel member of the genus Bacillus isolated from solar saltern.</title>
        <authorList>
            <person name="Mathan Kumar R."/>
            <person name="Kaur G."/>
            <person name="Kumar A."/>
            <person name="Singh N.K."/>
            <person name="Kaur N."/>
            <person name="Kumar N."/>
            <person name="Mayilraj S."/>
        </authorList>
    </citation>
    <scope>NUCLEOTIDE SEQUENCE [LARGE SCALE GENOMIC DNA]</scope>
    <source>
        <strain evidence="12 13">SA2-6</strain>
    </source>
</reference>